<evidence type="ECO:0000313" key="1">
    <source>
        <dbReference type="EMBL" id="MBO3273471.1"/>
    </source>
</evidence>
<dbReference type="Pfam" id="PF01076">
    <property type="entry name" value="Mob_Pre"/>
    <property type="match status" value="1"/>
</dbReference>
<dbReference type="RefSeq" id="WP_208309584.1">
    <property type="nucleotide sequence ID" value="NZ_JAGETX010000051.1"/>
</dbReference>
<keyword evidence="2" id="KW-1185">Reference proteome</keyword>
<comment type="caution">
    <text evidence="1">The sequence shown here is derived from an EMBL/GenBank/DDBJ whole genome shotgun (WGS) entry which is preliminary data.</text>
</comment>
<dbReference type="EMBL" id="JAGETX010000051">
    <property type="protein sequence ID" value="MBO3273471.1"/>
    <property type="molecule type" value="Genomic_DNA"/>
</dbReference>
<reference evidence="1 2" key="1">
    <citation type="submission" date="2021-03" db="EMBL/GenBank/DDBJ databases">
        <authorList>
            <person name="Kim M.K."/>
        </authorList>
    </citation>
    <scope>NUCLEOTIDE SEQUENCE [LARGE SCALE GENOMIC DNA]</scope>
    <source>
        <strain evidence="1 2">BT507</strain>
    </source>
</reference>
<organism evidence="1 2">
    <name type="scientific">Hymenobacter defluvii</name>
    <dbReference type="NCBI Taxonomy" id="2054411"/>
    <lineage>
        <taxon>Bacteria</taxon>
        <taxon>Pseudomonadati</taxon>
        <taxon>Bacteroidota</taxon>
        <taxon>Cytophagia</taxon>
        <taxon>Cytophagales</taxon>
        <taxon>Hymenobacteraceae</taxon>
        <taxon>Hymenobacter</taxon>
    </lineage>
</organism>
<dbReference type="Proteomes" id="UP000670527">
    <property type="component" value="Unassembled WGS sequence"/>
</dbReference>
<dbReference type="CDD" id="cd17242">
    <property type="entry name" value="MobM_relaxase"/>
    <property type="match status" value="1"/>
</dbReference>
<dbReference type="InterPro" id="IPR001668">
    <property type="entry name" value="Mob_Pre"/>
</dbReference>
<sequence length="154" mass="17495">MSTAIIRVAKIKTQSAALSKTRHNYREMNTPNADPKRTATLNQELVNSEQKDYWSLAEQRIGEVVTRKVRADQVRAMEVLLTASPEAFKRDKQGQAADMRGSKWVESNLNFLKEKFGEKNLVSFTLHQDEKTPHIHAVVVPITKDSRLSADTLF</sequence>
<proteinExistence type="predicted"/>
<feature type="non-terminal residue" evidence="1">
    <location>
        <position position="154"/>
    </location>
</feature>
<name>A0ABS3TII8_9BACT</name>
<gene>
    <name evidence="1" type="ORF">J4D97_22685</name>
</gene>
<protein>
    <submittedName>
        <fullName evidence="1">Plasmid recombination protein</fullName>
    </submittedName>
</protein>
<accession>A0ABS3TII8</accession>
<dbReference type="NCBIfam" id="NF041497">
    <property type="entry name" value="MobV"/>
    <property type="match status" value="1"/>
</dbReference>
<dbReference type="Gene3D" id="3.30.930.30">
    <property type="match status" value="1"/>
</dbReference>
<evidence type="ECO:0000313" key="2">
    <source>
        <dbReference type="Proteomes" id="UP000670527"/>
    </source>
</evidence>